<evidence type="ECO:0000313" key="2">
    <source>
        <dbReference type="Proteomes" id="UP001597425"/>
    </source>
</evidence>
<dbReference type="RefSeq" id="WP_265720726.1">
    <property type="nucleotide sequence ID" value="NZ_JAPIVK010000005.1"/>
</dbReference>
<proteinExistence type="predicted"/>
<accession>A0ABW5EBI5</accession>
<reference evidence="2" key="1">
    <citation type="journal article" date="2019" name="Int. J. Syst. Evol. Microbiol.">
        <title>The Global Catalogue of Microorganisms (GCM) 10K type strain sequencing project: providing services to taxonomists for standard genome sequencing and annotation.</title>
        <authorList>
            <consortium name="The Broad Institute Genomics Platform"/>
            <consortium name="The Broad Institute Genome Sequencing Center for Infectious Disease"/>
            <person name="Wu L."/>
            <person name="Ma J."/>
        </authorList>
    </citation>
    <scope>NUCLEOTIDE SEQUENCE [LARGE SCALE GENOMIC DNA]</scope>
    <source>
        <strain evidence="2">KCTC 12848</strain>
    </source>
</reference>
<comment type="caution">
    <text evidence="1">The sequence shown here is derived from an EMBL/GenBank/DDBJ whole genome shotgun (WGS) entry which is preliminary data.</text>
</comment>
<name>A0ABW5EBI5_9GAMM</name>
<dbReference type="InterPro" id="IPR012669">
    <property type="entry name" value="Pectate_lyase"/>
</dbReference>
<organism evidence="1 2">
    <name type="scientific">Microbulbifer halophilus</name>
    <dbReference type="NCBI Taxonomy" id="453963"/>
    <lineage>
        <taxon>Bacteria</taxon>
        <taxon>Pseudomonadati</taxon>
        <taxon>Pseudomonadota</taxon>
        <taxon>Gammaproteobacteria</taxon>
        <taxon>Cellvibrionales</taxon>
        <taxon>Microbulbiferaceae</taxon>
        <taxon>Microbulbifer</taxon>
    </lineage>
</organism>
<keyword evidence="2" id="KW-1185">Reference proteome</keyword>
<protein>
    <submittedName>
        <fullName evidence="1">Pectate lyase</fullName>
    </submittedName>
</protein>
<dbReference type="GO" id="GO:0016829">
    <property type="term" value="F:lyase activity"/>
    <property type="evidence" value="ECO:0007669"/>
    <property type="project" value="UniProtKB-KW"/>
</dbReference>
<keyword evidence="1" id="KW-0456">Lyase</keyword>
<sequence>MDFYRSGEGWRIADRVLSFQTPSGGWPQSFPLRGEYHDLVTFNDRRRQQSAAHRQRRRQWRCAPRFSPGIAAGSGAGRPAARAFEPVAMATSESADLLLFLMALEQPSDEIKRTIVSAHKWFAAHRIRGYRWDRGEHDYKELLADVDADALWARFYEIGSGRPVFGDRDGSVHYRLSEISAERRRGYGWYTEHPNKVLKRIADWRRKHLGR</sequence>
<dbReference type="SUPFAM" id="SSF81853">
    <property type="entry name" value="Family 10 polysaccharide lyase"/>
    <property type="match status" value="1"/>
</dbReference>
<dbReference type="Pfam" id="PF09492">
    <property type="entry name" value="Pec_lyase"/>
    <property type="match status" value="2"/>
</dbReference>
<evidence type="ECO:0000313" key="1">
    <source>
        <dbReference type="EMBL" id="MFD2310642.1"/>
    </source>
</evidence>
<dbReference type="Gene3D" id="1.50.10.20">
    <property type="match status" value="2"/>
</dbReference>
<dbReference type="Proteomes" id="UP001597425">
    <property type="component" value="Unassembled WGS sequence"/>
</dbReference>
<dbReference type="EMBL" id="JBHUJD010000010">
    <property type="protein sequence ID" value="MFD2310642.1"/>
    <property type="molecule type" value="Genomic_DNA"/>
</dbReference>
<gene>
    <name evidence="1" type="ORF">ACFSKX_09465</name>
</gene>